<evidence type="ECO:0000256" key="1">
    <source>
        <dbReference type="SAM" id="Phobius"/>
    </source>
</evidence>
<protein>
    <submittedName>
        <fullName evidence="2">Uncharacterized protein</fullName>
    </submittedName>
</protein>
<accession>E3LEY8</accession>
<dbReference type="HOGENOM" id="CLU_150858_0_0_1"/>
<keyword evidence="1" id="KW-0812">Transmembrane</keyword>
<dbReference type="AlphaFoldDB" id="E3LEY8"/>
<dbReference type="InParanoid" id="E3LEY8"/>
<proteinExistence type="predicted"/>
<dbReference type="OMA" id="YKAKTEY"/>
<keyword evidence="3" id="KW-1185">Reference proteome</keyword>
<dbReference type="eggNOG" id="ENOG502TI6E">
    <property type="taxonomic scope" value="Eukaryota"/>
</dbReference>
<dbReference type="EMBL" id="DS268408">
    <property type="protein sequence ID" value="EFO85640.1"/>
    <property type="molecule type" value="Genomic_DNA"/>
</dbReference>
<dbReference type="Proteomes" id="UP000008281">
    <property type="component" value="Unassembled WGS sequence"/>
</dbReference>
<sequence>MIKLILDYVSFKKERVTLMRNIRISDVITGQVESTVHVFMAIILVMILIFLAVHIFIRFHYKAKTEYALNELREKYERNGKGPSAFALPKDQKAKDATPKQVEILMDPEQLAPIVHHVALAPAGNVEEPNKNICYKQNPRKPV</sequence>
<dbReference type="FunCoup" id="E3LEY8">
    <property type="interactions" value="1764"/>
</dbReference>
<name>E3LEY8_CAERE</name>
<evidence type="ECO:0000313" key="3">
    <source>
        <dbReference type="Proteomes" id="UP000008281"/>
    </source>
</evidence>
<dbReference type="OrthoDB" id="5816875at2759"/>
<evidence type="ECO:0000313" key="2">
    <source>
        <dbReference type="EMBL" id="EFO85640.1"/>
    </source>
</evidence>
<keyword evidence="1" id="KW-1133">Transmembrane helix</keyword>
<organism evidence="3">
    <name type="scientific">Caenorhabditis remanei</name>
    <name type="common">Caenorhabditis vulgaris</name>
    <dbReference type="NCBI Taxonomy" id="31234"/>
    <lineage>
        <taxon>Eukaryota</taxon>
        <taxon>Metazoa</taxon>
        <taxon>Ecdysozoa</taxon>
        <taxon>Nematoda</taxon>
        <taxon>Chromadorea</taxon>
        <taxon>Rhabditida</taxon>
        <taxon>Rhabditina</taxon>
        <taxon>Rhabditomorpha</taxon>
        <taxon>Rhabditoidea</taxon>
        <taxon>Rhabditidae</taxon>
        <taxon>Peloderinae</taxon>
        <taxon>Caenorhabditis</taxon>
    </lineage>
</organism>
<gene>
    <name evidence="2" type="ORF">CRE_02088</name>
</gene>
<reference evidence="2" key="1">
    <citation type="submission" date="2007-07" db="EMBL/GenBank/DDBJ databases">
        <title>PCAP assembly of the Caenorhabditis remanei genome.</title>
        <authorList>
            <consortium name="The Caenorhabditis remanei Sequencing Consortium"/>
            <person name="Wilson R.K."/>
        </authorList>
    </citation>
    <scope>NUCLEOTIDE SEQUENCE [LARGE SCALE GENOMIC DNA]</scope>
    <source>
        <strain evidence="2">PB4641</strain>
    </source>
</reference>
<feature type="transmembrane region" description="Helical" evidence="1">
    <location>
        <begin position="36"/>
        <end position="57"/>
    </location>
</feature>
<keyword evidence="1" id="KW-0472">Membrane</keyword>